<dbReference type="GO" id="GO:0008782">
    <property type="term" value="F:adenosylhomocysteine nucleosidase activity"/>
    <property type="evidence" value="ECO:0007669"/>
    <property type="project" value="UniProtKB-EC"/>
</dbReference>
<gene>
    <name evidence="7" type="ORF">H8698_03400</name>
</gene>
<dbReference type="PANTHER" id="PTHR46832">
    <property type="entry name" value="5'-METHYLTHIOADENOSINE/S-ADENOSYLHOMOCYSTEINE NUCLEOSIDASE"/>
    <property type="match status" value="1"/>
</dbReference>
<keyword evidence="4 7" id="KW-0378">Hydrolase</keyword>
<evidence type="ECO:0000256" key="1">
    <source>
        <dbReference type="ARBA" id="ARBA00004945"/>
    </source>
</evidence>
<reference evidence="7" key="1">
    <citation type="submission" date="2020-08" db="EMBL/GenBank/DDBJ databases">
        <title>Genome public.</title>
        <authorList>
            <person name="Liu C."/>
            <person name="Sun Q."/>
        </authorList>
    </citation>
    <scope>NUCLEOTIDE SEQUENCE</scope>
    <source>
        <strain evidence="7">H8</strain>
    </source>
</reference>
<dbReference type="Proteomes" id="UP000611762">
    <property type="component" value="Unassembled WGS sequence"/>
</dbReference>
<sequence length="230" mass="24422">MIGIIGAMGVEIQSLVQMLENRETVTLSGIEYAKGTIHNREVVLAVCGIGKVFAAVCAQTMILKFAPDVIINTGVAGTLTESLTIGDIAVSENVAQHDMDTTALGDPAGFLSGINIIKIPADGKTRQLLVDCIKQLGVNYRTGTICSGDQFLASQEVKDRIVKNFGAIAGEMEGGAIGQVCFINNVKFCVLRAISDRADGSGAENYFEFLEQAAQTAVNVIDRFIKMSGE</sequence>
<dbReference type="InterPro" id="IPR035994">
    <property type="entry name" value="Nucleoside_phosphorylase_sf"/>
</dbReference>
<evidence type="ECO:0000313" key="8">
    <source>
        <dbReference type="Proteomes" id="UP000611762"/>
    </source>
</evidence>
<dbReference type="InterPro" id="IPR010049">
    <property type="entry name" value="MTA_SAH_Nsdase"/>
</dbReference>
<comment type="pathway">
    <text evidence="1">Amino-acid biosynthesis; L-methionine biosynthesis via salvage pathway; S-methyl-5-thio-alpha-D-ribose 1-phosphate from S-methyl-5'-thioadenosine (hydrolase route): step 1/2.</text>
</comment>
<dbReference type="EC" id="3.2.2.9" evidence="2"/>
<comment type="caution">
    <text evidence="7">The sequence shown here is derived from an EMBL/GenBank/DDBJ whole genome shotgun (WGS) entry which is preliminary data.</text>
</comment>
<protein>
    <recommendedName>
        <fullName evidence="2">adenosylhomocysteine nucleosidase</fullName>
        <ecNumber evidence="2">3.2.2.9</ecNumber>
    </recommendedName>
</protein>
<keyword evidence="5" id="KW-0486">Methionine biosynthesis</keyword>
<dbReference type="SUPFAM" id="SSF53167">
    <property type="entry name" value="Purine and uridine phosphorylases"/>
    <property type="match status" value="1"/>
</dbReference>
<evidence type="ECO:0000313" key="7">
    <source>
        <dbReference type="EMBL" id="MBC8540023.1"/>
    </source>
</evidence>
<organism evidence="7 8">
    <name type="scientific">Congzhengia minquanensis</name>
    <dbReference type="NCBI Taxonomy" id="2763657"/>
    <lineage>
        <taxon>Bacteria</taxon>
        <taxon>Bacillati</taxon>
        <taxon>Bacillota</taxon>
        <taxon>Clostridia</taxon>
        <taxon>Eubacteriales</taxon>
        <taxon>Oscillospiraceae</taxon>
        <taxon>Congzhengia</taxon>
    </lineage>
</organism>
<name>A0A926DJF0_9FIRM</name>
<dbReference type="GO" id="GO:0005829">
    <property type="term" value="C:cytosol"/>
    <property type="evidence" value="ECO:0007669"/>
    <property type="project" value="TreeGrafter"/>
</dbReference>
<proteinExistence type="predicted"/>
<dbReference type="PANTHER" id="PTHR46832:SF1">
    <property type="entry name" value="5'-METHYLTHIOADENOSINE_S-ADENOSYLHOMOCYSTEINE NUCLEOSIDASE"/>
    <property type="match status" value="1"/>
</dbReference>
<dbReference type="InterPro" id="IPR000845">
    <property type="entry name" value="Nucleoside_phosphorylase_d"/>
</dbReference>
<accession>A0A926DJF0</accession>
<keyword evidence="3" id="KW-0028">Amino-acid biosynthesis</keyword>
<evidence type="ECO:0000259" key="6">
    <source>
        <dbReference type="Pfam" id="PF01048"/>
    </source>
</evidence>
<dbReference type="EMBL" id="JACRSU010000001">
    <property type="protein sequence ID" value="MBC8540023.1"/>
    <property type="molecule type" value="Genomic_DNA"/>
</dbReference>
<evidence type="ECO:0000256" key="5">
    <source>
        <dbReference type="ARBA" id="ARBA00023167"/>
    </source>
</evidence>
<evidence type="ECO:0000256" key="4">
    <source>
        <dbReference type="ARBA" id="ARBA00022801"/>
    </source>
</evidence>
<dbReference type="GO" id="GO:0019509">
    <property type="term" value="P:L-methionine salvage from methylthioadenosine"/>
    <property type="evidence" value="ECO:0007669"/>
    <property type="project" value="InterPro"/>
</dbReference>
<evidence type="ECO:0000256" key="3">
    <source>
        <dbReference type="ARBA" id="ARBA00022605"/>
    </source>
</evidence>
<dbReference type="Pfam" id="PF01048">
    <property type="entry name" value="PNP_UDP_1"/>
    <property type="match status" value="1"/>
</dbReference>
<dbReference type="NCBIfam" id="TIGR01704">
    <property type="entry name" value="MTA_SAH-Nsdase"/>
    <property type="match status" value="1"/>
</dbReference>
<keyword evidence="7" id="KW-0326">Glycosidase</keyword>
<keyword evidence="8" id="KW-1185">Reference proteome</keyword>
<dbReference type="AlphaFoldDB" id="A0A926DJF0"/>
<dbReference type="GO" id="GO:0019284">
    <property type="term" value="P:L-methionine salvage from S-adenosylmethionine"/>
    <property type="evidence" value="ECO:0007669"/>
    <property type="project" value="TreeGrafter"/>
</dbReference>
<dbReference type="NCBIfam" id="NF004079">
    <property type="entry name" value="PRK05584.1"/>
    <property type="match status" value="1"/>
</dbReference>
<dbReference type="GO" id="GO:0009164">
    <property type="term" value="P:nucleoside catabolic process"/>
    <property type="evidence" value="ECO:0007669"/>
    <property type="project" value="InterPro"/>
</dbReference>
<evidence type="ECO:0000256" key="2">
    <source>
        <dbReference type="ARBA" id="ARBA00011974"/>
    </source>
</evidence>
<feature type="domain" description="Nucleoside phosphorylase" evidence="6">
    <location>
        <begin position="2"/>
        <end position="226"/>
    </location>
</feature>
<dbReference type="CDD" id="cd09008">
    <property type="entry name" value="MTAN"/>
    <property type="match status" value="1"/>
</dbReference>
<dbReference type="GO" id="GO:0008930">
    <property type="term" value="F:methylthioadenosine nucleosidase activity"/>
    <property type="evidence" value="ECO:0007669"/>
    <property type="project" value="InterPro"/>
</dbReference>
<dbReference type="RefSeq" id="WP_249311158.1">
    <property type="nucleotide sequence ID" value="NZ_JACRSU010000001.1"/>
</dbReference>
<dbReference type="Gene3D" id="3.40.50.1580">
    <property type="entry name" value="Nucleoside phosphorylase domain"/>
    <property type="match status" value="1"/>
</dbReference>